<dbReference type="EMBL" id="CP001056">
    <property type="protein sequence ID" value="ACD23817.1"/>
    <property type="molecule type" value="Genomic_DNA"/>
</dbReference>
<dbReference type="SMART" id="SM00327">
    <property type="entry name" value="VWA"/>
    <property type="match status" value="1"/>
</dbReference>
<dbReference type="InterPro" id="IPR051266">
    <property type="entry name" value="CLCR"/>
</dbReference>
<dbReference type="PROSITE" id="PS50234">
    <property type="entry name" value="VWFA"/>
    <property type="match status" value="1"/>
</dbReference>
<accession>B2TQM2</accession>
<protein>
    <submittedName>
        <fullName evidence="2">von Willebrand factor type A domain protein</fullName>
    </submittedName>
</protein>
<name>B2TQM2_CLOBB</name>
<dbReference type="SUPFAM" id="SSF53300">
    <property type="entry name" value="vWA-like"/>
    <property type="match status" value="1"/>
</dbReference>
<dbReference type="InterPro" id="IPR002035">
    <property type="entry name" value="VWF_A"/>
</dbReference>
<dbReference type="Gene3D" id="3.40.50.410">
    <property type="entry name" value="von Willebrand factor, type A domain"/>
    <property type="match status" value="1"/>
</dbReference>
<reference evidence="2" key="1">
    <citation type="submission" date="2009-06" db="EMBL/GenBank/DDBJ databases">
        <authorList>
            <consortium name="US DOE Joint Genome Institute (JGI-PGF)"/>
            <person name="Lucas S."/>
            <person name="Copeland A."/>
            <person name="Lapidus A."/>
            <person name="Glavina del Rio T."/>
            <person name="Dalin E."/>
            <person name="Tice H."/>
            <person name="Bruce D."/>
            <person name="Goodwin L."/>
            <person name="Pitluck S."/>
            <person name="Kyrpides N."/>
            <person name="Mavromatis K."/>
            <person name="Ivanova N."/>
            <person name="Saunders E."/>
            <person name="Brettin T."/>
            <person name="Detter J.C."/>
            <person name="Han C."/>
            <person name="Larimer F."/>
            <person name="Land M."/>
            <person name="Hauser L."/>
            <person name="Markowitz V."/>
            <person name="Cheng J.-F."/>
            <person name="Hugenholtz P."/>
            <person name="Woyke T."/>
            <person name="Wu D."/>
            <person name="Gronow S."/>
            <person name="Klenk H.-P."/>
            <person name="Eisen J.A."/>
        </authorList>
    </citation>
    <scope>NUCLEOTIDE SEQUENCE</scope>
    <source>
        <strain evidence="2">Eklund 17B</strain>
    </source>
</reference>
<dbReference type="Pfam" id="PF00092">
    <property type="entry name" value="VWA"/>
    <property type="match status" value="1"/>
</dbReference>
<dbReference type="InterPro" id="IPR036465">
    <property type="entry name" value="vWFA_dom_sf"/>
</dbReference>
<reference evidence="2" key="2">
    <citation type="submission" date="2009-08" db="EMBL/GenBank/DDBJ databases">
        <authorList>
            <person name="Shrivastava S."/>
            <person name="Brinkac L.M."/>
            <person name="Dodson R.J."/>
            <person name="Harkins D.M."/>
            <person name="Durkin A.S."/>
            <person name="Sutton G."/>
        </authorList>
    </citation>
    <scope>NUCLEOTIDE SEQUENCE</scope>
    <source>
        <strain evidence="2">Eklund 17B</strain>
    </source>
</reference>
<proteinExistence type="predicted"/>
<evidence type="ECO:0000313" key="2">
    <source>
        <dbReference type="EMBL" id="ACD23817.1"/>
    </source>
</evidence>
<dbReference type="CDD" id="cd19757">
    <property type="entry name" value="Bbox1"/>
    <property type="match status" value="1"/>
</dbReference>
<dbReference type="HOGENOM" id="CLU_244454_0_0_9"/>
<dbReference type="KEGG" id="cbk:CLL_A3293"/>
<sequence length="1596" mass="181763">MRRFKFKYNIKNKVDNRKKKIRILSALLTILFIISTIAPISANAVNNSSTIPEIKITYEGLEPSNPKIGEDFKVKYKINPQPFYYEDSKSREIVLVLDTSGSMDQEINQLCEDCAYYCKDCDKWIYETRENHKNQKPYINHTIVRRFGGYYCYDCNKYIENEETHINYRPYANHSFSDKKYCNNHKAYESYTTKIHELKKAAKNFIDSLTSTKTDGQTPNVKNLKIGIVSYNNSGYINEGLVQVTDSDRKNNGNINELKDTIENLRADGGTNTGDGLRKAAYLLNEENEANKTVIFMGDGEPTYYSSDRWGNDYTNLDDTNQYVGGTGYSDADGKCLSYAKTIGEIIKGEQYNVFSVGYGLGDENSASNNKMKQIHESMGGISSGENSTFFASDEGAIDKVFQQIADTIIKTSFDDVQLNLNLGNNVTAVSGIELKEANNGTIKIDPIVYTKNKNNEYTAPSQTIQFTVSANKDGEIPLLKDGSKISYTDINGNTVELFDIDNPKITIEPNEPTDKEIRILEIEPTDSFKLNINYNDNKTGITKTQKWGYDVIVEHMTMPEFIGKTNELNGKYDTIVIGNYVDNKCIENEYQFRDYKGLENDITDLKAKEITEFIDSGQLVYLDSYLYNTNAVKLSRHFTRSWNQSTNNLIKDMSVNDYYDNEITLDKVIDKYINRITENPKLKRFNLSVPGKPISDNKNDELGNADRRKMKFDIKLNEILDEDSTINLYLDVNGDGLFKEEEAVKTIKNAKFVDGSYSFEYNFHNDYPEFIGYLDWRIEVVKPSISGYSNSIVSYYDGNVLFRRVKKEKRQINVLQVSPYSRNELGDNQSKNLNLKQNTEFQNLLKELKDYDIKVDVISYQDFYQGDFKGPGRDSLKESKYDIVIAGFSDCYSDKINQYALDQIKDYIKVGQGLMLTHDTLWYTLEQMQYSDKKIMKQFRDYVGQSRYKDQWVNKDEIDINGKNKIPHDQDKPIGDSKEAIGSTLWARRKAEDVNNSNSTEVYRVNKSLITNYPFELGENIRVRRTHGQYLQLNFEDENVIPWFTLTDNNKNNNDENTPYGGSNSGHIANKYDPRNNFYTYSKGNITFSGTGENTRENCPYPTSELKLFVNTIVKAERGANHKPTITALENVNEIPSNKDLEFKAVVKDVDGDKVKINSIKVKLEKDNDDKYEDLSKHNDLPSKLKSQGSSFDLKIPSSYFDNKINEDITILIEAEDEKGAKRIKEYTVVPTLEALLVAEDQNVQALTGDDIELKIPLERKNDDYASSKIQDVELGEVKYSDQNISLNNMKIEYSDGKYYLVGKLKPLRQLTGEPINIKINYNSSKNPKVCNINVVADSKDGEINLILQDSRGNPLKNDVKATLSNKEGFNSKVTIEKLVSEYMWPKDSNDKKIVSSDEYSVSLDAYEMDKCKYEISRDGKIILDQTPSSFKMNYTNPKIQIIIKLGINNTEIIHGIYNGIKNGKPIINNSNNIKFPKGAHVTMGAYIENYLQGDPINLQIANGLEVIGDVSVFIINDDGTISKDAIKMDSSDPKNFTKALNGISSNNVLVRYTVKAPENINGNEAIYINNIKVGEGNEVPANIYVKNKEMPELF</sequence>
<evidence type="ECO:0000259" key="1">
    <source>
        <dbReference type="PROSITE" id="PS50234"/>
    </source>
</evidence>
<dbReference type="PANTHER" id="PTHR10579">
    <property type="entry name" value="CALCIUM-ACTIVATED CHLORIDE CHANNEL REGULATOR"/>
    <property type="match status" value="1"/>
</dbReference>
<dbReference type="PANTHER" id="PTHR10579:SF43">
    <property type="entry name" value="ZINC FINGER (C3HC4-TYPE RING FINGER) FAMILY PROTEIN"/>
    <property type="match status" value="1"/>
</dbReference>
<gene>
    <name evidence="2" type="ordered locus">CLL_A3293</name>
</gene>
<feature type="domain" description="VWFA" evidence="1">
    <location>
        <begin position="92"/>
        <end position="405"/>
    </location>
</feature>
<organism evidence="2">
    <name type="scientific">Clostridium botulinum (strain Eklund 17B / Type B)</name>
    <dbReference type="NCBI Taxonomy" id="935198"/>
    <lineage>
        <taxon>Bacteria</taxon>
        <taxon>Bacillati</taxon>
        <taxon>Bacillota</taxon>
        <taxon>Clostridia</taxon>
        <taxon>Eubacteriales</taxon>
        <taxon>Clostridiaceae</taxon>
        <taxon>Clostridium</taxon>
    </lineage>
</organism>
<dbReference type="CDD" id="cd00198">
    <property type="entry name" value="vWFA"/>
    <property type="match status" value="1"/>
</dbReference>